<evidence type="ECO:0000256" key="1">
    <source>
        <dbReference type="ARBA" id="ARBA00001962"/>
    </source>
</evidence>
<dbReference type="PANTHER" id="PTHR11056">
    <property type="entry name" value="HOMOGENTISATE 1,2-DIOXYGENASE"/>
    <property type="match status" value="1"/>
</dbReference>
<dbReference type="CDD" id="cd07000">
    <property type="entry name" value="cupin_HGO_N"/>
    <property type="match status" value="1"/>
</dbReference>
<gene>
    <name evidence="14" type="ORF">SAMN06296036_10747</name>
</gene>
<name>A0A1Y6BNS2_9BACT</name>
<keyword evidence="6" id="KW-0560">Oxidoreductase</keyword>
<evidence type="ECO:0000256" key="5">
    <source>
        <dbReference type="ARBA" id="ARBA00022964"/>
    </source>
</evidence>
<evidence type="ECO:0000256" key="8">
    <source>
        <dbReference type="ARBA" id="ARBA00023232"/>
    </source>
</evidence>
<keyword evidence="4" id="KW-0828">Tyrosine catabolism</keyword>
<evidence type="ECO:0000259" key="12">
    <source>
        <dbReference type="Pfam" id="PF04209"/>
    </source>
</evidence>
<accession>A0A1Y6BNS2</accession>
<evidence type="ECO:0000259" key="13">
    <source>
        <dbReference type="Pfam" id="PF20510"/>
    </source>
</evidence>
<dbReference type="InterPro" id="IPR046452">
    <property type="entry name" value="HgmA_N"/>
</dbReference>
<evidence type="ECO:0000256" key="6">
    <source>
        <dbReference type="ARBA" id="ARBA00023002"/>
    </source>
</evidence>
<protein>
    <recommendedName>
        <fullName evidence="9">Homogentisate 1,2-dioxygenase</fullName>
        <ecNumber evidence="9">1.13.11.5</ecNumber>
    </recommendedName>
</protein>
<comment type="cofactor">
    <cofactor evidence="1 11">
        <name>Fe cation</name>
        <dbReference type="ChEBI" id="CHEBI:24875"/>
    </cofactor>
</comment>
<evidence type="ECO:0000256" key="10">
    <source>
        <dbReference type="PIRSR" id="PIRSR605708-1"/>
    </source>
</evidence>
<feature type="domain" description="Homogentisate 1,2-dioxygenase N-terminal" evidence="13">
    <location>
        <begin position="6"/>
        <end position="276"/>
    </location>
</feature>
<dbReference type="InterPro" id="IPR005708">
    <property type="entry name" value="Homogentis_dOase"/>
</dbReference>
<organism evidence="14 15">
    <name type="scientific">Pseudobacteriovorax antillogorgiicola</name>
    <dbReference type="NCBI Taxonomy" id="1513793"/>
    <lineage>
        <taxon>Bacteria</taxon>
        <taxon>Pseudomonadati</taxon>
        <taxon>Bdellovibrionota</taxon>
        <taxon>Oligoflexia</taxon>
        <taxon>Oligoflexales</taxon>
        <taxon>Pseudobacteriovoracaceae</taxon>
        <taxon>Pseudobacteriovorax</taxon>
    </lineage>
</organism>
<dbReference type="Pfam" id="PF20510">
    <property type="entry name" value="HgmA_N"/>
    <property type="match status" value="1"/>
</dbReference>
<evidence type="ECO:0000256" key="9">
    <source>
        <dbReference type="NCBIfam" id="TIGR01015"/>
    </source>
</evidence>
<sequence length="435" mass="48175">MTQDYQYIQGFGNHISTEALPGALPYGKNSPQKPPYGLIPELLSGTAFTARRHENLRTWLYRIRPSVLQGAFAPATGFEAIQSAPLGDDHITPQQLRWDPMPKPSGSTHLIQGMVTVAANGDAAMRAGSAIHLYSANESMKDEYFYNSDGDLLIVPQSGELLLKTEFGTMSVEPTEIAMIPRGVKFQAELPKGDACGYMLEIYGNHMILPDLGPIGSNGLANPRDFQSPVAAYEERSGDFQLLCKYGGKFFTAAISHSPLDVVAWHGNYAPYKYDLKLFNTINTVSYDHPDPSIFTVLTSPSEHPGCANVDFVIFPPRWMVAEDTFRPPYYHRNVMSEYMGLIHGAYDAKPDGGFEPGGGSLHSCMAAHGPEAKVFDRASDVELKPEYQGNTLAFMFESSYIYKTTAFAMDTPTLQEDYHQCWQGLKPRFDPKKP</sequence>
<dbReference type="InterPro" id="IPR011051">
    <property type="entry name" value="RmlC_Cupin_sf"/>
</dbReference>
<dbReference type="Proteomes" id="UP000192907">
    <property type="component" value="Unassembled WGS sequence"/>
</dbReference>
<dbReference type="RefSeq" id="WP_132318573.1">
    <property type="nucleotide sequence ID" value="NZ_FWZT01000007.1"/>
</dbReference>
<comment type="similarity">
    <text evidence="2">Belongs to the homogentisate dioxygenase family.</text>
</comment>
<feature type="active site" description="Proton acceptor" evidence="10">
    <location>
        <position position="289"/>
    </location>
</feature>
<dbReference type="AlphaFoldDB" id="A0A1Y6BNS2"/>
<evidence type="ECO:0000256" key="4">
    <source>
        <dbReference type="ARBA" id="ARBA00022878"/>
    </source>
</evidence>
<dbReference type="SUPFAM" id="SSF51182">
    <property type="entry name" value="RmlC-like cupins"/>
    <property type="match status" value="1"/>
</dbReference>
<feature type="binding site" evidence="11">
    <location>
        <position position="338"/>
    </location>
    <ligand>
        <name>Fe cation</name>
        <dbReference type="ChEBI" id="CHEBI:24875"/>
    </ligand>
</feature>
<dbReference type="PANTHER" id="PTHR11056:SF0">
    <property type="entry name" value="HOMOGENTISATE 1,2-DIOXYGENASE"/>
    <property type="match status" value="1"/>
</dbReference>
<feature type="binding site" evidence="11">
    <location>
        <position position="369"/>
    </location>
    <ligand>
        <name>homogentisate</name>
        <dbReference type="ChEBI" id="CHEBI:16169"/>
    </ligand>
</feature>
<evidence type="ECO:0000256" key="2">
    <source>
        <dbReference type="ARBA" id="ARBA00007757"/>
    </source>
</evidence>
<feature type="binding site" evidence="11">
    <location>
        <position position="332"/>
    </location>
    <ligand>
        <name>Fe cation</name>
        <dbReference type="ChEBI" id="CHEBI:24875"/>
    </ligand>
</feature>
<evidence type="ECO:0000256" key="3">
    <source>
        <dbReference type="ARBA" id="ARBA00022723"/>
    </source>
</evidence>
<keyword evidence="3 11" id="KW-0479">Metal-binding</keyword>
<evidence type="ECO:0000313" key="15">
    <source>
        <dbReference type="Proteomes" id="UP000192907"/>
    </source>
</evidence>
<keyword evidence="5 14" id="KW-0223">Dioxygenase</keyword>
<keyword evidence="15" id="KW-1185">Reference proteome</keyword>
<keyword evidence="7 11" id="KW-0408">Iron</keyword>
<evidence type="ECO:0000313" key="14">
    <source>
        <dbReference type="EMBL" id="SMF20633.1"/>
    </source>
</evidence>
<feature type="binding site" evidence="11">
    <location>
        <position position="347"/>
    </location>
    <ligand>
        <name>homogentisate</name>
        <dbReference type="ChEBI" id="CHEBI:16169"/>
    </ligand>
</feature>
<keyword evidence="8" id="KW-0585">Phenylalanine catabolism</keyword>
<dbReference type="STRING" id="1513793.SAMN06296036_10747"/>
<evidence type="ECO:0000256" key="11">
    <source>
        <dbReference type="PIRSR" id="PIRSR605708-2"/>
    </source>
</evidence>
<dbReference type="NCBIfam" id="TIGR01015">
    <property type="entry name" value="hmgA"/>
    <property type="match status" value="1"/>
</dbReference>
<dbReference type="EMBL" id="FWZT01000007">
    <property type="protein sequence ID" value="SMF20633.1"/>
    <property type="molecule type" value="Genomic_DNA"/>
</dbReference>
<dbReference type="GO" id="GO:0004411">
    <property type="term" value="F:homogentisate 1,2-dioxygenase activity"/>
    <property type="evidence" value="ECO:0007669"/>
    <property type="project" value="UniProtKB-UniRule"/>
</dbReference>
<dbReference type="OrthoDB" id="5287936at2"/>
<feature type="binding site" evidence="11">
    <location>
        <position position="369"/>
    </location>
    <ligand>
        <name>Fe cation</name>
        <dbReference type="ChEBI" id="CHEBI:24875"/>
    </ligand>
</feature>
<reference evidence="15" key="1">
    <citation type="submission" date="2017-04" db="EMBL/GenBank/DDBJ databases">
        <authorList>
            <person name="Varghese N."/>
            <person name="Submissions S."/>
        </authorList>
    </citation>
    <scope>NUCLEOTIDE SEQUENCE [LARGE SCALE GENOMIC DNA]</scope>
    <source>
        <strain evidence="15">RKEM611</strain>
    </source>
</reference>
<feature type="domain" description="Homogentisate 1,2-dioxygenase C-terminal" evidence="12">
    <location>
        <begin position="278"/>
        <end position="429"/>
    </location>
</feature>
<dbReference type="GO" id="GO:0006559">
    <property type="term" value="P:L-phenylalanine catabolic process"/>
    <property type="evidence" value="ECO:0007669"/>
    <property type="project" value="UniProtKB-UniRule"/>
</dbReference>
<dbReference type="GO" id="GO:0006572">
    <property type="term" value="P:L-tyrosine catabolic process"/>
    <property type="evidence" value="ECO:0007669"/>
    <property type="project" value="UniProtKB-UniRule"/>
</dbReference>
<dbReference type="Gene3D" id="2.60.120.10">
    <property type="entry name" value="Jelly Rolls"/>
    <property type="match status" value="1"/>
</dbReference>
<evidence type="ECO:0000256" key="7">
    <source>
        <dbReference type="ARBA" id="ARBA00023004"/>
    </source>
</evidence>
<dbReference type="InterPro" id="IPR046451">
    <property type="entry name" value="HgmA_C"/>
</dbReference>
<dbReference type="FunFam" id="2.60.120.10:FF:000034">
    <property type="entry name" value="Homogentisate 1,2-dioxygenase"/>
    <property type="match status" value="1"/>
</dbReference>
<dbReference type="InterPro" id="IPR014710">
    <property type="entry name" value="RmlC-like_jellyroll"/>
</dbReference>
<dbReference type="Pfam" id="PF04209">
    <property type="entry name" value="HgmA_C"/>
    <property type="match status" value="1"/>
</dbReference>
<dbReference type="GO" id="GO:0046872">
    <property type="term" value="F:metal ion binding"/>
    <property type="evidence" value="ECO:0007669"/>
    <property type="project" value="UniProtKB-KW"/>
</dbReference>
<dbReference type="EC" id="1.13.11.5" evidence="9"/>
<dbReference type="GO" id="GO:0005737">
    <property type="term" value="C:cytoplasm"/>
    <property type="evidence" value="ECO:0007669"/>
    <property type="project" value="TreeGrafter"/>
</dbReference>
<proteinExistence type="inferred from homology"/>